<sequence length="154" mass="17632">MLKNSKKEIQSMLEKKSQDESTRMIILGPNANLSPAELVHKIHMMGLPLTIKSTCYGALIHGEKELVERAAKEIREFDPNNIFLKERGFPPGDPRRCRAHRGGAREGFHQLEKEFKLLGYVSEALSKPQKVSLHEKKRIDINTFKKIAKNIMRV</sequence>
<comment type="caution">
    <text evidence="1">The sequence shown here is derived from an EMBL/GenBank/DDBJ whole genome shotgun (WGS) entry which is preliminary data.</text>
</comment>
<dbReference type="NCBIfam" id="TIGR03272">
    <property type="entry name" value="methan_mark_6"/>
    <property type="match status" value="1"/>
</dbReference>
<dbReference type="PIRSF" id="PIRSF005642">
    <property type="entry name" value="UCP005642"/>
    <property type="match status" value="1"/>
</dbReference>
<dbReference type="InterPro" id="IPR012025">
    <property type="entry name" value="Methan_mark_6"/>
</dbReference>
<dbReference type="Pfam" id="PF09875">
    <property type="entry name" value="DUF2102"/>
    <property type="match status" value="1"/>
</dbReference>
<dbReference type="RefSeq" id="WP_112093125.1">
    <property type="nucleotide sequence ID" value="NZ_QLOE01000001.1"/>
</dbReference>
<proteinExistence type="predicted"/>
<evidence type="ECO:0000313" key="1">
    <source>
        <dbReference type="EMBL" id="RAO79815.1"/>
    </source>
</evidence>
<reference evidence="1 2" key="1">
    <citation type="submission" date="2018-06" db="EMBL/GenBank/DDBJ databases">
        <title>Draft genome sequence of hyperthermophilic methanogen Methanothermobacter tenebrarum sp. MCM-B 1447.</title>
        <authorList>
            <person name="Pore S.D."/>
            <person name="Dagar S."/>
            <person name="Dhakephalkar P.K."/>
        </authorList>
    </citation>
    <scope>NUCLEOTIDE SEQUENCE [LARGE SCALE GENOMIC DNA]</scope>
    <source>
        <strain evidence="1 2">MCM B 1447</strain>
    </source>
</reference>
<protein>
    <submittedName>
        <fullName evidence="1">Methanogenesis marker 6 protein</fullName>
    </submittedName>
</protein>
<name>A0A328PIW4_9EURY</name>
<dbReference type="Proteomes" id="UP000249782">
    <property type="component" value="Unassembled WGS sequence"/>
</dbReference>
<dbReference type="OrthoDB" id="148219at2157"/>
<accession>A0A328PIW4</accession>
<dbReference type="AlphaFoldDB" id="A0A328PIW4"/>
<organism evidence="1 2">
    <name type="scientific">Methanothermobacter tenebrarum</name>
    <dbReference type="NCBI Taxonomy" id="680118"/>
    <lineage>
        <taxon>Archaea</taxon>
        <taxon>Methanobacteriati</taxon>
        <taxon>Methanobacteriota</taxon>
        <taxon>Methanomada group</taxon>
        <taxon>Methanobacteria</taxon>
        <taxon>Methanobacteriales</taxon>
        <taxon>Methanobacteriaceae</taxon>
        <taxon>Methanothermobacter</taxon>
    </lineage>
</organism>
<keyword evidence="2" id="KW-1185">Reference proteome</keyword>
<dbReference type="EMBL" id="QLOE01000001">
    <property type="protein sequence ID" value="RAO79815.1"/>
    <property type="molecule type" value="Genomic_DNA"/>
</dbReference>
<evidence type="ECO:0000313" key="2">
    <source>
        <dbReference type="Proteomes" id="UP000249782"/>
    </source>
</evidence>
<gene>
    <name evidence="1" type="ORF">DPC56_00590</name>
</gene>